<dbReference type="PATRIC" id="fig|365046.3.peg.631"/>
<feature type="transmembrane region" description="Helical" evidence="7">
    <location>
        <begin position="27"/>
        <end position="45"/>
    </location>
</feature>
<evidence type="ECO:0000256" key="5">
    <source>
        <dbReference type="ARBA" id="ARBA00022989"/>
    </source>
</evidence>
<evidence type="ECO:0000256" key="3">
    <source>
        <dbReference type="ARBA" id="ARBA00022475"/>
    </source>
</evidence>
<keyword evidence="4 7" id="KW-0812">Transmembrane</keyword>
<evidence type="ECO:0000313" key="8">
    <source>
        <dbReference type="EMBL" id="AEG91694.1"/>
    </source>
</evidence>
<comment type="subcellular location">
    <subcellularLocation>
        <location evidence="1">Cell membrane</location>
        <topology evidence="1">Multi-pass membrane protein</topology>
    </subcellularLocation>
</comment>
<feature type="transmembrane region" description="Helical" evidence="7">
    <location>
        <begin position="5"/>
        <end position="21"/>
    </location>
</feature>
<dbReference type="Proteomes" id="UP000008385">
    <property type="component" value="Chromosome"/>
</dbReference>
<keyword evidence="6 7" id="KW-0472">Membrane</keyword>
<sequence>MKSFVPYPLLTFALLVIWLTLNDSIDPAHVLLGLLIGLAGGNVYARLEPPRKKFRNFLVPAAALIWLVFVDIVRSNIAVARIALHLPARDRVAGFLPIPLELREPAGLAVLACIVTATPGTSWAHYDAAASVLTLHVLDLVDEETWVRQFKDRYERRLMEIFG</sequence>
<organism evidence="8 9">
    <name type="scientific">Ramlibacter tataouinensis (strain ATCC BAA-407 / DSM 14655 / LMG 21543 / TTB310)</name>
    <dbReference type="NCBI Taxonomy" id="365046"/>
    <lineage>
        <taxon>Bacteria</taxon>
        <taxon>Pseudomonadati</taxon>
        <taxon>Pseudomonadota</taxon>
        <taxon>Betaproteobacteria</taxon>
        <taxon>Burkholderiales</taxon>
        <taxon>Comamonadaceae</taxon>
        <taxon>Ramlibacter</taxon>
    </lineage>
</organism>
<dbReference type="STRING" id="365046.Rta_06160"/>
<evidence type="ECO:0000256" key="6">
    <source>
        <dbReference type="ARBA" id="ARBA00023136"/>
    </source>
</evidence>
<dbReference type="GO" id="GO:0005886">
    <property type="term" value="C:plasma membrane"/>
    <property type="evidence" value="ECO:0007669"/>
    <property type="project" value="UniProtKB-SubCell"/>
</dbReference>
<proteinExistence type="inferred from homology"/>
<dbReference type="EMBL" id="CP000245">
    <property type="protein sequence ID" value="AEG91694.1"/>
    <property type="molecule type" value="Genomic_DNA"/>
</dbReference>
<reference evidence="9" key="1">
    <citation type="submission" date="2006-01" db="EMBL/GenBank/DDBJ databases">
        <title>Genome of the cyst-dividing bacterium Ramlibacter tataouinensis.</title>
        <authorList>
            <person name="Barakat M."/>
            <person name="Ortet P."/>
            <person name="De Luca G."/>
            <person name="Jourlin-Castelli C."/>
            <person name="Ansaldi M."/>
            <person name="Py B."/>
            <person name="Fichant G."/>
            <person name="Coutinho P."/>
            <person name="Voulhoux R."/>
            <person name="Bastien O."/>
            <person name="Roy S."/>
            <person name="Marechal E."/>
            <person name="Henrissat B."/>
            <person name="Quentin Y."/>
            <person name="Noirot P."/>
            <person name="Filloux A."/>
            <person name="Mejean V."/>
            <person name="DuBow M."/>
            <person name="Barras F."/>
            <person name="Heulin T."/>
        </authorList>
    </citation>
    <scope>NUCLEOTIDE SEQUENCE [LARGE SCALE GENOMIC DNA]</scope>
    <source>
        <strain evidence="9">ATCC BAA-407 / DSM 14655 / LMG 21543 / TTB310</strain>
    </source>
</reference>
<dbReference type="PIRSF" id="PIRSF019239">
    <property type="entry name" value="MrpE"/>
    <property type="match status" value="1"/>
</dbReference>
<dbReference type="RefSeq" id="WP_013899927.1">
    <property type="nucleotide sequence ID" value="NC_015677.1"/>
</dbReference>
<dbReference type="AlphaFoldDB" id="F5XWC4"/>
<dbReference type="NCBIfam" id="NF006520">
    <property type="entry name" value="PRK08965.1-4"/>
    <property type="match status" value="1"/>
</dbReference>
<keyword evidence="9" id="KW-1185">Reference proteome</keyword>
<dbReference type="HOGENOM" id="CLU_086615_4_0_4"/>
<evidence type="ECO:0000313" key="9">
    <source>
        <dbReference type="Proteomes" id="UP000008385"/>
    </source>
</evidence>
<dbReference type="KEGG" id="rta:Rta_06160"/>
<accession>F5XWC4</accession>
<evidence type="ECO:0000256" key="1">
    <source>
        <dbReference type="ARBA" id="ARBA00004651"/>
    </source>
</evidence>
<keyword evidence="3" id="KW-1003">Cell membrane</keyword>
<dbReference type="Pfam" id="PF01899">
    <property type="entry name" value="MNHE"/>
    <property type="match status" value="1"/>
</dbReference>
<reference evidence="8 9" key="2">
    <citation type="journal article" date="2011" name="PLoS ONE">
        <title>The Cyst-Dividing Bacterium Ramlibacter tataouinensis TTB310 Genome Reveals a Well-Stocked Toolbox for Adaptation to a Desert Environment.</title>
        <authorList>
            <person name="De Luca G."/>
            <person name="Barakat M."/>
            <person name="Ortet P."/>
            <person name="Fochesato S."/>
            <person name="Jourlin-Castelli C."/>
            <person name="Ansaldi M."/>
            <person name="Py B."/>
            <person name="Fichant G."/>
            <person name="Coutinho P.M."/>
            <person name="Voulhoux R."/>
            <person name="Bastien O."/>
            <person name="Marechal E."/>
            <person name="Henrissat B."/>
            <person name="Quentin Y."/>
            <person name="Noirot P."/>
            <person name="Filloux A."/>
            <person name="Mejean V."/>
            <person name="Dubow M.S."/>
            <person name="Barras F."/>
            <person name="Barbe V."/>
            <person name="Weissenbach J."/>
            <person name="Mihalcescu I."/>
            <person name="Vermeglio A."/>
            <person name="Achouak W."/>
            <person name="Heulin T."/>
        </authorList>
    </citation>
    <scope>NUCLEOTIDE SEQUENCE [LARGE SCALE GENOMIC DNA]</scope>
    <source>
        <strain evidence="9">ATCC BAA-407 / DSM 14655 / LMG 21543 / TTB310</strain>
    </source>
</reference>
<dbReference type="InterPro" id="IPR002758">
    <property type="entry name" value="Cation_antiport_E"/>
</dbReference>
<gene>
    <name evidence="8" type="ordered locus">Rta_06160</name>
</gene>
<dbReference type="OrthoDB" id="9807187at2"/>
<dbReference type="eggNOG" id="COG1863">
    <property type="taxonomic scope" value="Bacteria"/>
</dbReference>
<comment type="similarity">
    <text evidence="2">Belongs to the CPA3 antiporters (TC 2.A.63) subunit E family.</text>
</comment>
<dbReference type="PANTHER" id="PTHR34584">
    <property type="entry name" value="NA(+)/H(+) ANTIPORTER SUBUNIT E1"/>
    <property type="match status" value="1"/>
</dbReference>
<keyword evidence="5 7" id="KW-1133">Transmembrane helix</keyword>
<evidence type="ECO:0000256" key="2">
    <source>
        <dbReference type="ARBA" id="ARBA00006228"/>
    </source>
</evidence>
<dbReference type="GO" id="GO:0008324">
    <property type="term" value="F:monoatomic cation transmembrane transporter activity"/>
    <property type="evidence" value="ECO:0007669"/>
    <property type="project" value="InterPro"/>
</dbReference>
<evidence type="ECO:0000256" key="7">
    <source>
        <dbReference type="SAM" id="Phobius"/>
    </source>
</evidence>
<dbReference type="PANTHER" id="PTHR34584:SF1">
    <property type="entry name" value="NA(+)_H(+) ANTIPORTER SUBUNIT E1"/>
    <property type="match status" value="1"/>
</dbReference>
<protein>
    <submittedName>
        <fullName evidence="8">Candidate ultisubunit Na+/H+ antiporter, MnhE subunit</fullName>
    </submittedName>
</protein>
<feature type="transmembrane region" description="Helical" evidence="7">
    <location>
        <begin position="57"/>
        <end position="77"/>
    </location>
</feature>
<evidence type="ECO:0000256" key="4">
    <source>
        <dbReference type="ARBA" id="ARBA00022692"/>
    </source>
</evidence>
<name>F5XWC4_RAMTT</name>